<dbReference type="SUPFAM" id="SSF47095">
    <property type="entry name" value="HMG-box"/>
    <property type="match status" value="1"/>
</dbReference>
<dbReference type="OrthoDB" id="379794at2759"/>
<feature type="compositionally biased region" description="Polar residues" evidence="7">
    <location>
        <begin position="468"/>
        <end position="483"/>
    </location>
</feature>
<feature type="region of interest" description="Disordered" evidence="7">
    <location>
        <begin position="1"/>
        <end position="32"/>
    </location>
</feature>
<dbReference type="InterPro" id="IPR051374">
    <property type="entry name" value="Ataxin-10/CTR86_families"/>
</dbReference>
<proteinExistence type="inferred from homology"/>
<dbReference type="GO" id="GO:0005829">
    <property type="term" value="C:cytosol"/>
    <property type="evidence" value="ECO:0007669"/>
    <property type="project" value="TreeGrafter"/>
</dbReference>
<reference evidence="9" key="1">
    <citation type="journal article" date="2020" name="Stud. Mycol.">
        <title>101 Dothideomycetes genomes: a test case for predicting lifestyles and emergence of pathogens.</title>
        <authorList>
            <person name="Haridas S."/>
            <person name="Albert R."/>
            <person name="Binder M."/>
            <person name="Bloem J."/>
            <person name="Labutti K."/>
            <person name="Salamov A."/>
            <person name="Andreopoulos B."/>
            <person name="Baker S."/>
            <person name="Barry K."/>
            <person name="Bills G."/>
            <person name="Bluhm B."/>
            <person name="Cannon C."/>
            <person name="Castanera R."/>
            <person name="Culley D."/>
            <person name="Daum C."/>
            <person name="Ezra D."/>
            <person name="Gonzalez J."/>
            <person name="Henrissat B."/>
            <person name="Kuo A."/>
            <person name="Liang C."/>
            <person name="Lipzen A."/>
            <person name="Lutzoni F."/>
            <person name="Magnuson J."/>
            <person name="Mondo S."/>
            <person name="Nolan M."/>
            <person name="Ohm R."/>
            <person name="Pangilinan J."/>
            <person name="Park H.-J."/>
            <person name="Ramirez L."/>
            <person name="Alfaro M."/>
            <person name="Sun H."/>
            <person name="Tritt A."/>
            <person name="Yoshinaga Y."/>
            <person name="Zwiers L.-H."/>
            <person name="Turgeon B."/>
            <person name="Goodwin S."/>
            <person name="Spatafora J."/>
            <person name="Crous P."/>
            <person name="Grigoriev I."/>
        </authorList>
    </citation>
    <scope>NUCLEOTIDE SEQUENCE</scope>
    <source>
        <strain evidence="9">CBS 121739</strain>
    </source>
</reference>
<evidence type="ECO:0000259" key="8">
    <source>
        <dbReference type="Pfam" id="PF09759"/>
    </source>
</evidence>
<dbReference type="Pfam" id="PF09759">
    <property type="entry name" value="Atx10homo_assoc"/>
    <property type="match status" value="1"/>
</dbReference>
<evidence type="ECO:0000256" key="2">
    <source>
        <dbReference type="ARBA" id="ARBA00022618"/>
    </source>
</evidence>
<feature type="compositionally biased region" description="Acidic residues" evidence="7">
    <location>
        <begin position="504"/>
        <end position="515"/>
    </location>
</feature>
<evidence type="ECO:0000256" key="4">
    <source>
        <dbReference type="ARBA" id="ARBA00044746"/>
    </source>
</evidence>
<dbReference type="AlphaFoldDB" id="A0A6A6WC49"/>
<feature type="region of interest" description="Disordered" evidence="7">
    <location>
        <begin position="295"/>
        <end position="318"/>
    </location>
</feature>
<dbReference type="PANTHER" id="PTHR13255:SF0">
    <property type="entry name" value="ATAXIN-10"/>
    <property type="match status" value="1"/>
</dbReference>
<evidence type="ECO:0000256" key="6">
    <source>
        <dbReference type="ARBA" id="ARBA00044805"/>
    </source>
</evidence>
<dbReference type="GeneID" id="54489098"/>
<evidence type="ECO:0000256" key="7">
    <source>
        <dbReference type="SAM" id="MobiDB-lite"/>
    </source>
</evidence>
<evidence type="ECO:0000256" key="1">
    <source>
        <dbReference type="ARBA" id="ARBA00008384"/>
    </source>
</evidence>
<comment type="function">
    <text evidence="4">May play a role in the regulation of cytokinesis.</text>
</comment>
<dbReference type="InterPro" id="IPR011989">
    <property type="entry name" value="ARM-like"/>
</dbReference>
<feature type="region of interest" description="Disordered" evidence="7">
    <location>
        <begin position="808"/>
        <end position="869"/>
    </location>
</feature>
<keyword evidence="2" id="KW-0132">Cell division</keyword>
<dbReference type="InterPro" id="IPR019156">
    <property type="entry name" value="Ataxin-10_domain"/>
</dbReference>
<gene>
    <name evidence="9" type="ORF">EJ05DRAFT_508837</name>
</gene>
<evidence type="ECO:0000313" key="9">
    <source>
        <dbReference type="EMBL" id="KAF2760283.1"/>
    </source>
</evidence>
<keyword evidence="10" id="KW-1185">Reference proteome</keyword>
<evidence type="ECO:0000256" key="5">
    <source>
        <dbReference type="ARBA" id="ARBA00044801"/>
    </source>
</evidence>
<dbReference type="RefSeq" id="XP_033602734.1">
    <property type="nucleotide sequence ID" value="XM_033748044.1"/>
</dbReference>
<evidence type="ECO:0000256" key="3">
    <source>
        <dbReference type="ARBA" id="ARBA00023306"/>
    </source>
</evidence>
<dbReference type="GO" id="GO:0051301">
    <property type="term" value="P:cell division"/>
    <property type="evidence" value="ECO:0007669"/>
    <property type="project" value="UniProtKB-KW"/>
</dbReference>
<accession>A0A6A6WC49</accession>
<sequence length="1047" mass="116667">MADRGNVAAPPQSPTIEELASQSRPPPQEAKRPYATALRLAIGPWTVQFRSVHGAGYIKPEMMQKLDDVLVKKTLTNTRQYAEVREDIGTDSQFWHDIGDLIDSAIPSIEQRCFNAPPAVDPAQDPPAHEDYDGLSGALIAENQGSLCVDLERVNSMVAITRNVLTVGPRAQQLASMSRFDKEIFRLINLCVKVTARGYDGDPGSQEEEKWQSVINAFKKVLITSLQFLNNLVTRNERRKLMLWIQLFDSTTPSEAVVDSYQADEGDATFDVQYDEEGPFEMKLMSGVSRKIFAPPQLPSGHGKKESSSAHPPQPPASSPFLLFIGKNGLEVKKQLIDQGKAGNAAEIAAECKRQWESMPPERRQEWDGFYKDLVRRAPPNSTAALEFTGGMLFSTSSAKYTTGHPPLDEKVEALARSINGLKIEADDLAQDKLVDSKMRRLHAAFGADILQRGKDDLMKRLEPPPERNNQTSIQEPSTTSPASPVALPSESQAPPPSAADPPVSEEEDSEEESDYVVPGDDGRGLLTDVPLILGPAEIEVLPMIIMSGIVPADDFVHETGSQEATQFLNLHIIRCYLLMAQDNGRNLLRELLIFVAAWDLREEELYFKFMVKIMEAILNNGLMPFAYQAFRESKDIISPAQAVIMKLLTNIFKARQVREATRAQDYPEAEPRFPLQVDVDMVRFLFTEFRTNIIPQTCALIFLQGKIRLNQASPDDFPLNLWDMERMYEGIYQYLEFFAVLTEHDMWKKMMTDWDLISELVTLLKELDTAIPKVNLPMLPMRTGETLEDKVRRSADTARAIAGGSALAYDPALPPPNDSGTLPSSESQPVAVERPFDTSASANAPNPYPPTTFLPTAPFPSASPTEHPDEFEWRNLKKLAILVLSSLVWRSKAVQDQVRAHQGIEAILNCCAHDEHNPYIREHAIMCLRFLLENNPENQAIVKELEPKVVVPSEVLDDHGYESFMDMRGQVGLRRKFKPKAKTEGGAGGGAAADLEKFKAWDREPGDLAELLHNMMRELPAKVQGVRMEAERAAVAKLDRGFEGSG</sequence>
<dbReference type="EMBL" id="ML996568">
    <property type="protein sequence ID" value="KAF2760283.1"/>
    <property type="molecule type" value="Genomic_DNA"/>
</dbReference>
<feature type="domain" description="Ataxin-10" evidence="8">
    <location>
        <begin position="878"/>
        <end position="974"/>
    </location>
</feature>
<dbReference type="Gene3D" id="1.25.10.10">
    <property type="entry name" value="Leucine-rich Repeat Variant"/>
    <property type="match status" value="1"/>
</dbReference>
<keyword evidence="3" id="KW-0131">Cell cycle</keyword>
<name>A0A6A6WC49_9PEZI</name>
<dbReference type="PANTHER" id="PTHR13255">
    <property type="entry name" value="ATAXIN-10"/>
    <property type="match status" value="1"/>
</dbReference>
<dbReference type="InterPro" id="IPR036910">
    <property type="entry name" value="HMG_box_dom_sf"/>
</dbReference>
<organism evidence="9 10">
    <name type="scientific">Pseudovirgaria hyperparasitica</name>
    <dbReference type="NCBI Taxonomy" id="470096"/>
    <lineage>
        <taxon>Eukaryota</taxon>
        <taxon>Fungi</taxon>
        <taxon>Dikarya</taxon>
        <taxon>Ascomycota</taxon>
        <taxon>Pezizomycotina</taxon>
        <taxon>Dothideomycetes</taxon>
        <taxon>Dothideomycetes incertae sedis</taxon>
        <taxon>Acrospermales</taxon>
        <taxon>Acrospermaceae</taxon>
        <taxon>Pseudovirgaria</taxon>
    </lineage>
</organism>
<feature type="region of interest" description="Disordered" evidence="7">
    <location>
        <begin position="460"/>
        <end position="523"/>
    </location>
</feature>
<comment type="similarity">
    <text evidence="1">Belongs to the ataxin-10 family.</text>
</comment>
<dbReference type="Proteomes" id="UP000799437">
    <property type="component" value="Unassembled WGS sequence"/>
</dbReference>
<feature type="compositionally biased region" description="Polar residues" evidence="7">
    <location>
        <begin position="819"/>
        <end position="829"/>
    </location>
</feature>
<protein>
    <recommendedName>
        <fullName evidence="5">Ataxin-10 homolog</fullName>
    </recommendedName>
    <alternativeName>
        <fullName evidence="6">Copper transport protein 86</fullName>
    </alternativeName>
</protein>
<dbReference type="InterPro" id="IPR016024">
    <property type="entry name" value="ARM-type_fold"/>
</dbReference>
<evidence type="ECO:0000313" key="10">
    <source>
        <dbReference type="Proteomes" id="UP000799437"/>
    </source>
</evidence>
<dbReference type="SUPFAM" id="SSF48371">
    <property type="entry name" value="ARM repeat"/>
    <property type="match status" value="1"/>
</dbReference>